<feature type="signal peptide" evidence="2">
    <location>
        <begin position="1"/>
        <end position="20"/>
    </location>
</feature>
<dbReference type="Pfam" id="PF05390">
    <property type="entry name" value="Kre9_KNH1_C"/>
    <property type="match status" value="1"/>
</dbReference>
<dbReference type="InterPro" id="IPR045328">
    <property type="entry name" value="Kre9/Knh1"/>
</dbReference>
<proteinExistence type="predicted"/>
<accession>A0A6A5WMZ9</accession>
<feature type="domain" description="Yeast cell wall synthesis Kre9/Knh1-like N-terminal" evidence="4">
    <location>
        <begin position="26"/>
        <end position="132"/>
    </location>
</feature>
<keyword evidence="1 2" id="KW-0732">Signal</keyword>
<dbReference type="InterPro" id="IPR018466">
    <property type="entry name" value="Kre9/Knh1-like_N"/>
</dbReference>
<dbReference type="GO" id="GO:0042546">
    <property type="term" value="P:cell wall biogenesis"/>
    <property type="evidence" value="ECO:0007669"/>
    <property type="project" value="InterPro"/>
</dbReference>
<sequence length="268" mass="28263">MARLWLPLTVFAALTSLVSADVEFTSPKAGATLTAGSTITVEWKESGDAPKIADLTTYQLFLCAGGNEAASILQLIELTAIGGSTFEVTGNKAQGTVGIGIGASTPKNSYFLKMISTAQAGGTITNFSPRFSYSGMTGVFPDSVIQGMKTVKGTDGPDRIDATAENNPNAAVPVNGDVYNVEYNMQTGPTRYAPMQPVPPTKISKKDTKPLHSTSSVKIATTALPIPAVQMTTFTQSQTYSVSSMENTVAAAPMPSDDMAKFLNRWKD</sequence>
<dbReference type="Pfam" id="PF10342">
    <property type="entry name" value="Kre9_KNH"/>
    <property type="match status" value="1"/>
</dbReference>
<dbReference type="GO" id="GO:0005576">
    <property type="term" value="C:extracellular region"/>
    <property type="evidence" value="ECO:0007669"/>
    <property type="project" value="TreeGrafter"/>
</dbReference>
<organism evidence="5 6">
    <name type="scientific">Amniculicola lignicola CBS 123094</name>
    <dbReference type="NCBI Taxonomy" id="1392246"/>
    <lineage>
        <taxon>Eukaryota</taxon>
        <taxon>Fungi</taxon>
        <taxon>Dikarya</taxon>
        <taxon>Ascomycota</taxon>
        <taxon>Pezizomycotina</taxon>
        <taxon>Dothideomycetes</taxon>
        <taxon>Pleosporomycetidae</taxon>
        <taxon>Pleosporales</taxon>
        <taxon>Amniculicolaceae</taxon>
        <taxon>Amniculicola</taxon>
    </lineage>
</organism>
<evidence type="ECO:0000259" key="3">
    <source>
        <dbReference type="Pfam" id="PF05390"/>
    </source>
</evidence>
<dbReference type="EMBL" id="ML977578">
    <property type="protein sequence ID" value="KAF2002264.1"/>
    <property type="molecule type" value="Genomic_DNA"/>
</dbReference>
<evidence type="ECO:0000259" key="4">
    <source>
        <dbReference type="Pfam" id="PF10342"/>
    </source>
</evidence>
<evidence type="ECO:0000256" key="1">
    <source>
        <dbReference type="ARBA" id="ARBA00022729"/>
    </source>
</evidence>
<gene>
    <name evidence="5" type="ORF">P154DRAFT_521089</name>
</gene>
<evidence type="ECO:0000313" key="6">
    <source>
        <dbReference type="Proteomes" id="UP000799779"/>
    </source>
</evidence>
<evidence type="ECO:0000256" key="2">
    <source>
        <dbReference type="SAM" id="SignalP"/>
    </source>
</evidence>
<dbReference type="InterPro" id="IPR008659">
    <property type="entry name" value="Kre9/Knh1_C"/>
</dbReference>
<dbReference type="PANTHER" id="PTHR28154:SF1">
    <property type="entry name" value="CELL WALL SYNTHESIS PROTEIN KNH1-RELATED"/>
    <property type="match status" value="1"/>
</dbReference>
<dbReference type="GO" id="GO:0006078">
    <property type="term" value="P:(1-&gt;6)-beta-D-glucan biosynthetic process"/>
    <property type="evidence" value="ECO:0007669"/>
    <property type="project" value="InterPro"/>
</dbReference>
<evidence type="ECO:0000313" key="5">
    <source>
        <dbReference type="EMBL" id="KAF2002264.1"/>
    </source>
</evidence>
<name>A0A6A5WMZ9_9PLEO</name>
<protein>
    <submittedName>
        <fullName evidence="5">Uncharacterized protein</fullName>
    </submittedName>
</protein>
<reference evidence="5" key="1">
    <citation type="journal article" date="2020" name="Stud. Mycol.">
        <title>101 Dothideomycetes genomes: a test case for predicting lifestyles and emergence of pathogens.</title>
        <authorList>
            <person name="Haridas S."/>
            <person name="Albert R."/>
            <person name="Binder M."/>
            <person name="Bloem J."/>
            <person name="Labutti K."/>
            <person name="Salamov A."/>
            <person name="Andreopoulos B."/>
            <person name="Baker S."/>
            <person name="Barry K."/>
            <person name="Bills G."/>
            <person name="Bluhm B."/>
            <person name="Cannon C."/>
            <person name="Castanera R."/>
            <person name="Culley D."/>
            <person name="Daum C."/>
            <person name="Ezra D."/>
            <person name="Gonzalez J."/>
            <person name="Henrissat B."/>
            <person name="Kuo A."/>
            <person name="Liang C."/>
            <person name="Lipzen A."/>
            <person name="Lutzoni F."/>
            <person name="Magnuson J."/>
            <person name="Mondo S."/>
            <person name="Nolan M."/>
            <person name="Ohm R."/>
            <person name="Pangilinan J."/>
            <person name="Park H.-J."/>
            <person name="Ramirez L."/>
            <person name="Alfaro M."/>
            <person name="Sun H."/>
            <person name="Tritt A."/>
            <person name="Yoshinaga Y."/>
            <person name="Zwiers L.-H."/>
            <person name="Turgeon B."/>
            <person name="Goodwin S."/>
            <person name="Spatafora J."/>
            <person name="Crous P."/>
            <person name="Grigoriev I."/>
        </authorList>
    </citation>
    <scope>NUCLEOTIDE SEQUENCE</scope>
    <source>
        <strain evidence="5">CBS 123094</strain>
    </source>
</reference>
<keyword evidence="6" id="KW-1185">Reference proteome</keyword>
<feature type="chain" id="PRO_5025352702" evidence="2">
    <location>
        <begin position="21"/>
        <end position="268"/>
    </location>
</feature>
<dbReference type="OrthoDB" id="2432613at2759"/>
<dbReference type="AlphaFoldDB" id="A0A6A5WMZ9"/>
<dbReference type="PANTHER" id="PTHR28154">
    <property type="entry name" value="CELL WALL SYNTHESIS PROTEIN KNH1-RELATED"/>
    <property type="match status" value="1"/>
</dbReference>
<dbReference type="Proteomes" id="UP000799779">
    <property type="component" value="Unassembled WGS sequence"/>
</dbReference>
<dbReference type="GO" id="GO:0031505">
    <property type="term" value="P:fungal-type cell wall organization"/>
    <property type="evidence" value="ECO:0007669"/>
    <property type="project" value="TreeGrafter"/>
</dbReference>
<feature type="domain" description="Yeast cell wall synthesis Kre9/Knh1 C-terminal" evidence="3">
    <location>
        <begin position="177"/>
        <end position="258"/>
    </location>
</feature>